<evidence type="ECO:0000313" key="5">
    <source>
        <dbReference type="EMBL" id="AHH25146.1"/>
    </source>
</evidence>
<dbReference type="GO" id="GO:0016102">
    <property type="term" value="P:diterpenoid biosynthetic process"/>
    <property type="evidence" value="ECO:0007669"/>
    <property type="project" value="InterPro"/>
</dbReference>
<dbReference type="SFLD" id="SFLDG01019">
    <property type="entry name" value="Terpene_Cyclase_Like_1_C_Termi"/>
    <property type="match status" value="1"/>
</dbReference>
<dbReference type="GO" id="GO:0009753">
    <property type="term" value="P:response to jasmonic acid"/>
    <property type="evidence" value="ECO:0007669"/>
    <property type="project" value="UniProtKB-ARBA"/>
</dbReference>
<dbReference type="SUPFAM" id="SSF48239">
    <property type="entry name" value="Terpenoid cyclases/Protein prenyltransferases"/>
    <property type="match status" value="1"/>
</dbReference>
<name>A0A023J8Z5_9ROSI</name>
<dbReference type="InterPro" id="IPR044814">
    <property type="entry name" value="Terpene_cyclase_plant_C1"/>
</dbReference>
<dbReference type="InterPro" id="IPR005630">
    <property type="entry name" value="Terpene_synthase_metal-bd"/>
</dbReference>
<evidence type="ECO:0000259" key="4">
    <source>
        <dbReference type="Pfam" id="PF03936"/>
    </source>
</evidence>
<dbReference type="InterPro" id="IPR036965">
    <property type="entry name" value="Terpene_synth_N_sf"/>
</dbReference>
<dbReference type="EMBL" id="KF800046">
    <property type="protein sequence ID" value="AHH25146.1"/>
    <property type="molecule type" value="mRNA"/>
</dbReference>
<dbReference type="AlphaFoldDB" id="A0A023J8Z5"/>
<protein>
    <submittedName>
        <fullName evidence="5">Delta guaiene synthase</fullName>
    </submittedName>
</protein>
<evidence type="ECO:0000256" key="1">
    <source>
        <dbReference type="ARBA" id="ARBA00022723"/>
    </source>
</evidence>
<keyword evidence="2" id="KW-0460">Magnesium</keyword>
<dbReference type="GO" id="GO:0010333">
    <property type="term" value="F:terpene synthase activity"/>
    <property type="evidence" value="ECO:0007669"/>
    <property type="project" value="InterPro"/>
</dbReference>
<organism evidence="5">
    <name type="scientific">Aquilaria microcarpa</name>
    <dbReference type="NCBI Taxonomy" id="690718"/>
    <lineage>
        <taxon>Eukaryota</taxon>
        <taxon>Viridiplantae</taxon>
        <taxon>Streptophyta</taxon>
        <taxon>Embryophyta</taxon>
        <taxon>Tracheophyta</taxon>
        <taxon>Spermatophyta</taxon>
        <taxon>Magnoliopsida</taxon>
        <taxon>eudicotyledons</taxon>
        <taxon>Gunneridae</taxon>
        <taxon>Pentapetalae</taxon>
        <taxon>rosids</taxon>
        <taxon>malvids</taxon>
        <taxon>Malvales</taxon>
        <taxon>Thymelaeaceae</taxon>
        <taxon>Aquilaria</taxon>
    </lineage>
</organism>
<dbReference type="PANTHER" id="PTHR31225:SF251">
    <property type="entry name" value="(-)-GERMACRENE D SYNTHASE-LIKE ISOFORM X2"/>
    <property type="match status" value="1"/>
</dbReference>
<dbReference type="FunFam" id="1.10.600.10:FF:000007">
    <property type="entry name" value="Isoprene synthase, chloroplastic"/>
    <property type="match status" value="1"/>
</dbReference>
<feature type="domain" description="Terpene synthase N-terminal" evidence="3">
    <location>
        <begin position="24"/>
        <end position="193"/>
    </location>
</feature>
<dbReference type="InterPro" id="IPR008949">
    <property type="entry name" value="Isoprenoid_synthase_dom_sf"/>
</dbReference>
<dbReference type="PANTHER" id="PTHR31225">
    <property type="entry name" value="OS04G0344100 PROTEIN-RELATED"/>
    <property type="match status" value="1"/>
</dbReference>
<dbReference type="InterPro" id="IPR050148">
    <property type="entry name" value="Terpene_synthase-like"/>
</dbReference>
<sequence>MSSAKLGSASEDVSRRDANYHPTVWGDFFLTHSSNFLENNHSILEKHEELKQEVRNLLVVETSDLPSKIQLTDKIIRLGVGYHFEMEIKAQLEKLHDHQLHLNFDLLTTSVWFRLLRGHGFSISSDVFKRFKNTKGEFETEDARTLWCLYEATHLRVDGEDILEEAIQFSRKKLEALLPELSFPLNECVRDALHIPYHRNVQRLAARQYIPQYDAELTKIESLSLFAKIDFNMLQALHQSELREASRWWKEFDFPSKLPYARDRIAEGYYWMMGAHFEPKFSLSRKFLNRIIGITSLIDDTYDVYGTLEEVTLFTEAVERWDIEAVKDIPKYMQVIYTGMLGIFEDFKDNLINARGKDYCIDYAIEVFKEIVRSYQREAEYFHTGYVPSYDEYMENSIISGGYKMFIILMLIGRAEFELKETLDWASTIPEMVKASSLIARYIDDLQTYKAEEERGETVSAVRCYMREYGVSEEEACKKMREMIEIEWKRLNKTTLEADEISSSVVIPSLNFTRVLEVMYDKGDGYSDSQGVTKDRIAALLRHAIEI</sequence>
<dbReference type="Gene3D" id="1.10.600.10">
    <property type="entry name" value="Farnesyl Diphosphate Synthase"/>
    <property type="match status" value="1"/>
</dbReference>
<dbReference type="CDD" id="cd00684">
    <property type="entry name" value="Terpene_cyclase_plant_C1"/>
    <property type="match status" value="1"/>
</dbReference>
<dbReference type="Gene3D" id="1.50.10.130">
    <property type="entry name" value="Terpene synthase, N-terminal domain"/>
    <property type="match status" value="1"/>
</dbReference>
<dbReference type="Pfam" id="PF01397">
    <property type="entry name" value="Terpene_synth"/>
    <property type="match status" value="1"/>
</dbReference>
<dbReference type="InterPro" id="IPR001906">
    <property type="entry name" value="Terpene_synth_N"/>
</dbReference>
<dbReference type="InterPro" id="IPR008930">
    <property type="entry name" value="Terpenoid_cyclase/PrenylTrfase"/>
</dbReference>
<dbReference type="Pfam" id="PF03936">
    <property type="entry name" value="Terpene_synth_C"/>
    <property type="match status" value="1"/>
</dbReference>
<keyword evidence="1" id="KW-0479">Metal-binding</keyword>
<gene>
    <name evidence="5" type="primary">dGS-1</name>
</gene>
<feature type="domain" description="Terpene synthase metal-binding" evidence="4">
    <location>
        <begin position="250"/>
        <end position="489"/>
    </location>
</feature>
<evidence type="ECO:0000256" key="2">
    <source>
        <dbReference type="ARBA" id="ARBA00022842"/>
    </source>
</evidence>
<dbReference type="SUPFAM" id="SSF48576">
    <property type="entry name" value="Terpenoid synthases"/>
    <property type="match status" value="1"/>
</dbReference>
<accession>A0A023J8Z5</accession>
<evidence type="ECO:0000259" key="3">
    <source>
        <dbReference type="Pfam" id="PF01397"/>
    </source>
</evidence>
<dbReference type="GO" id="GO:0000287">
    <property type="term" value="F:magnesium ion binding"/>
    <property type="evidence" value="ECO:0007669"/>
    <property type="project" value="InterPro"/>
</dbReference>
<proteinExistence type="evidence at transcript level"/>
<dbReference type="InterPro" id="IPR034741">
    <property type="entry name" value="Terpene_cyclase-like_1_C"/>
</dbReference>
<reference evidence="5" key="1">
    <citation type="submission" date="2013-11" db="EMBL/GenBank/DDBJ databases">
        <title>Putative delta-guaiene synthase from Aquilaria microcarpa.</title>
        <authorList>
            <person name="Kurosaki F."/>
            <person name="Yamamura Y."/>
            <person name="Hirohashi S."/>
        </authorList>
    </citation>
    <scope>NUCLEOTIDE SEQUENCE</scope>
</reference>
<dbReference type="SFLD" id="SFLDS00005">
    <property type="entry name" value="Isoprenoid_Synthase_Type_I"/>
    <property type="match status" value="1"/>
</dbReference>